<proteinExistence type="predicted"/>
<dbReference type="Gene3D" id="3.40.630.30">
    <property type="match status" value="1"/>
</dbReference>
<dbReference type="GO" id="GO:0016740">
    <property type="term" value="F:transferase activity"/>
    <property type="evidence" value="ECO:0007669"/>
    <property type="project" value="UniProtKB-KW"/>
</dbReference>
<dbReference type="SUPFAM" id="SSF55729">
    <property type="entry name" value="Acyl-CoA N-acyltransferases (Nat)"/>
    <property type="match status" value="1"/>
</dbReference>
<dbReference type="STRING" id="1538463.B0T36_11245"/>
<sequence length="104" mass="11447">MAESTVNSKVVRNSDRNRYEIFYGDDLAGFADYSERGDETVFTHTEIDKAFGGKGLGSTLAAAAVREAIGRDRVIRPVCSFIKSYLDQHPEHDAHVVGKGVERA</sequence>
<dbReference type="PANTHER" id="PTHR31435:SF10">
    <property type="entry name" value="BSR4717 PROTEIN"/>
    <property type="match status" value="1"/>
</dbReference>
<dbReference type="Pfam" id="PF14542">
    <property type="entry name" value="Acetyltransf_CG"/>
    <property type="match status" value="1"/>
</dbReference>
<evidence type="ECO:0000259" key="1">
    <source>
        <dbReference type="PROSITE" id="PS51729"/>
    </source>
</evidence>
<dbReference type="EMBL" id="MUMY01000017">
    <property type="protein sequence ID" value="ONM47121.1"/>
    <property type="molecule type" value="Genomic_DNA"/>
</dbReference>
<dbReference type="OrthoDB" id="5405911at2"/>
<feature type="domain" description="N-acetyltransferase" evidence="1">
    <location>
        <begin position="11"/>
        <end position="97"/>
    </location>
</feature>
<dbReference type="InterPro" id="IPR016181">
    <property type="entry name" value="Acyl_CoA_acyltransferase"/>
</dbReference>
<dbReference type="InterPro" id="IPR045057">
    <property type="entry name" value="Gcn5-rel_NAT"/>
</dbReference>
<dbReference type="Proteomes" id="UP000188836">
    <property type="component" value="Unassembled WGS sequence"/>
</dbReference>
<dbReference type="PANTHER" id="PTHR31435">
    <property type="entry name" value="PROTEIN NATD1"/>
    <property type="match status" value="1"/>
</dbReference>
<accession>A0A1V2TCR2</accession>
<name>A0A1V2TCR2_9NOCA</name>
<reference evidence="2 3" key="1">
    <citation type="journal article" date="2016" name="Antonie Van Leeuwenhoek">
        <title>Nocardia donostiensis sp. nov., isolated from human respiratory specimens.</title>
        <authorList>
            <person name="Ercibengoa M."/>
            <person name="Bell M."/>
            <person name="Marimon J.M."/>
            <person name="Humrighouse B."/>
            <person name="Klenk H.P."/>
            <person name="Potter G."/>
            <person name="Perez-Trallero E."/>
        </authorList>
    </citation>
    <scope>NUCLEOTIDE SEQUENCE [LARGE SCALE GENOMIC DNA]</scope>
    <source>
        <strain evidence="2 3">X1655</strain>
    </source>
</reference>
<dbReference type="RefSeq" id="WP_077119381.1">
    <property type="nucleotide sequence ID" value="NZ_LOKT01000006.1"/>
</dbReference>
<protein>
    <submittedName>
        <fullName evidence="2">GNAT family N-acetyltransferase</fullName>
    </submittedName>
</protein>
<evidence type="ECO:0000313" key="2">
    <source>
        <dbReference type="EMBL" id="ONM47121.1"/>
    </source>
</evidence>
<dbReference type="AlphaFoldDB" id="A0A1V2TCR2"/>
<keyword evidence="3" id="KW-1185">Reference proteome</keyword>
<organism evidence="2 3">
    <name type="scientific">Nocardia donostiensis</name>
    <dbReference type="NCBI Taxonomy" id="1538463"/>
    <lineage>
        <taxon>Bacteria</taxon>
        <taxon>Bacillati</taxon>
        <taxon>Actinomycetota</taxon>
        <taxon>Actinomycetes</taxon>
        <taxon>Mycobacteriales</taxon>
        <taxon>Nocardiaceae</taxon>
        <taxon>Nocardia</taxon>
    </lineage>
</organism>
<gene>
    <name evidence="2" type="ORF">B0T46_19255</name>
</gene>
<dbReference type="InterPro" id="IPR031165">
    <property type="entry name" value="GNAT_YJDJ"/>
</dbReference>
<evidence type="ECO:0000313" key="3">
    <source>
        <dbReference type="Proteomes" id="UP000188836"/>
    </source>
</evidence>
<keyword evidence="2" id="KW-0808">Transferase</keyword>
<dbReference type="PROSITE" id="PS51729">
    <property type="entry name" value="GNAT_YJDJ"/>
    <property type="match status" value="1"/>
</dbReference>
<comment type="caution">
    <text evidence="2">The sequence shown here is derived from an EMBL/GenBank/DDBJ whole genome shotgun (WGS) entry which is preliminary data.</text>
</comment>